<dbReference type="PATRIC" id="fig|1300222.3.peg.494"/>
<evidence type="ECO:0000256" key="3">
    <source>
        <dbReference type="ARBA" id="ARBA00023027"/>
    </source>
</evidence>
<evidence type="ECO:0000256" key="2">
    <source>
        <dbReference type="ARBA" id="ARBA00022679"/>
    </source>
</evidence>
<proteinExistence type="inferred from homology"/>
<dbReference type="PANTHER" id="PTHR12684:SF2">
    <property type="entry name" value="TRNA 2'-PHOSPHOTRANSFERASE 1"/>
    <property type="match status" value="1"/>
</dbReference>
<dbReference type="GO" id="GO:0006388">
    <property type="term" value="P:tRNA splicing, via endonucleolytic cleavage and ligation"/>
    <property type="evidence" value="ECO:0007669"/>
    <property type="project" value="TreeGrafter"/>
</dbReference>
<dbReference type="InterPro" id="IPR042080">
    <property type="entry name" value="RNA_2'-PTrans_N"/>
</dbReference>
<dbReference type="STRING" id="1300222.I532_02375"/>
<evidence type="ECO:0000256" key="1">
    <source>
        <dbReference type="ARBA" id="ARBA00009836"/>
    </source>
</evidence>
<dbReference type="EMBL" id="APBN01000001">
    <property type="protein sequence ID" value="EMT54413.1"/>
    <property type="molecule type" value="Genomic_DNA"/>
</dbReference>
<dbReference type="GO" id="GO:0000215">
    <property type="term" value="F:tRNA 2'-phosphotransferase activity"/>
    <property type="evidence" value="ECO:0007669"/>
    <property type="project" value="TreeGrafter"/>
</dbReference>
<comment type="similarity">
    <text evidence="1">Belongs to the KptA/TPT1 family.</text>
</comment>
<evidence type="ECO:0000313" key="5">
    <source>
        <dbReference type="Proteomes" id="UP000012081"/>
    </source>
</evidence>
<gene>
    <name evidence="4" type="ORF">I532_02375</name>
</gene>
<comment type="caution">
    <text evidence="4">The sequence shown here is derived from an EMBL/GenBank/DDBJ whole genome shotgun (WGS) entry which is preliminary data.</text>
</comment>
<reference evidence="4 5" key="1">
    <citation type="submission" date="2013-03" db="EMBL/GenBank/DDBJ databases">
        <title>Assembly of a new bacterial strain Brevibacillus borstelensis AK1.</title>
        <authorList>
            <person name="Rajan I."/>
            <person name="PoliReddy D."/>
            <person name="Sugumar T."/>
            <person name="Rathinam K."/>
            <person name="Alqarawi S."/>
            <person name="Khalil A.B."/>
            <person name="Sivakumar N."/>
        </authorList>
    </citation>
    <scope>NUCLEOTIDE SEQUENCE [LARGE SCALE GENOMIC DNA]</scope>
    <source>
        <strain evidence="4 5">AK1</strain>
    </source>
</reference>
<name>M8DL79_9BACL</name>
<dbReference type="RefSeq" id="WP_003386160.1">
    <property type="nucleotide sequence ID" value="NZ_APBN01000001.1"/>
</dbReference>
<dbReference type="Gene3D" id="1.10.10.970">
    <property type="entry name" value="RNA 2'-phosphotransferase, Tpt1/KptA family, N-terminal domain"/>
    <property type="match status" value="1"/>
</dbReference>
<keyword evidence="2" id="KW-0808">Transferase</keyword>
<evidence type="ECO:0008006" key="6">
    <source>
        <dbReference type="Google" id="ProtNLM"/>
    </source>
</evidence>
<dbReference type="SUPFAM" id="SSF56399">
    <property type="entry name" value="ADP-ribosylation"/>
    <property type="match status" value="1"/>
</dbReference>
<dbReference type="InterPro" id="IPR042081">
    <property type="entry name" value="RNA_2'-PTrans_C"/>
</dbReference>
<organism evidence="4 5">
    <name type="scientific">Brevibacillus borstelensis AK1</name>
    <dbReference type="NCBI Taxonomy" id="1300222"/>
    <lineage>
        <taxon>Bacteria</taxon>
        <taxon>Bacillati</taxon>
        <taxon>Bacillota</taxon>
        <taxon>Bacilli</taxon>
        <taxon>Bacillales</taxon>
        <taxon>Paenibacillaceae</taxon>
        <taxon>Brevibacillus</taxon>
    </lineage>
</organism>
<keyword evidence="3" id="KW-0520">NAD</keyword>
<dbReference type="PANTHER" id="PTHR12684">
    <property type="entry name" value="PUTATIVE PHOSPHOTRANSFERASE"/>
    <property type="match status" value="1"/>
</dbReference>
<dbReference type="Gene3D" id="3.20.170.30">
    <property type="match status" value="1"/>
</dbReference>
<dbReference type="AlphaFoldDB" id="M8DL79"/>
<dbReference type="Proteomes" id="UP000012081">
    <property type="component" value="Unassembled WGS sequence"/>
</dbReference>
<keyword evidence="5" id="KW-1185">Reference proteome</keyword>
<accession>M8DL79</accession>
<dbReference type="OrthoDB" id="4537997at2"/>
<protein>
    <recommendedName>
        <fullName evidence="6">RNA 2'-phosphotransferase</fullName>
    </recommendedName>
</protein>
<sequence>MLKDYEEQRLRKRLLSALRQNGEQPLLYFDTYGYTPVNALLAYIRTLKGCSGVTLNDIRQVVDHDPEHRIDWDGGALIRATYGFLPGPKKWGEEMEPPPQLFYGTHRKLIPQIAEGGLLPIANEHVQLAASPADIGEEQGTLVLLAVSAHDAWQQKIRFYQGSERYFFAEAIPAAYLSASVLPERR</sequence>
<evidence type="ECO:0000313" key="4">
    <source>
        <dbReference type="EMBL" id="EMT54413.1"/>
    </source>
</evidence>
<dbReference type="InterPro" id="IPR002745">
    <property type="entry name" value="Ptrans_KptA/Tpt1"/>
</dbReference>
<dbReference type="Pfam" id="PF01885">
    <property type="entry name" value="PTS_2-RNA"/>
    <property type="match status" value="1"/>
</dbReference>